<dbReference type="InterPro" id="IPR002018">
    <property type="entry name" value="CarbesteraseB"/>
</dbReference>
<evidence type="ECO:0000313" key="5">
    <source>
        <dbReference type="Proteomes" id="UP000183832"/>
    </source>
</evidence>
<gene>
    <name evidence="4" type="primary">similar to Esterase E4</name>
    <name evidence="4" type="ORF">CLUMA_CG010871</name>
</gene>
<keyword evidence="1" id="KW-0325">Glycoprotein</keyword>
<dbReference type="InterPro" id="IPR029058">
    <property type="entry name" value="AB_hydrolase_fold"/>
</dbReference>
<feature type="chain" id="PRO_5013176118" evidence="2">
    <location>
        <begin position="21"/>
        <end position="570"/>
    </location>
</feature>
<accession>A0A1J1ICK0</accession>
<dbReference type="InterPro" id="IPR019819">
    <property type="entry name" value="Carboxylesterase_B_CS"/>
</dbReference>
<dbReference type="PROSITE" id="PS00941">
    <property type="entry name" value="CARBOXYLESTERASE_B_2"/>
    <property type="match status" value="1"/>
</dbReference>
<evidence type="ECO:0000256" key="2">
    <source>
        <dbReference type="SAM" id="SignalP"/>
    </source>
</evidence>
<dbReference type="STRING" id="568069.A0A1J1ICK0"/>
<dbReference type="SUPFAM" id="SSF53474">
    <property type="entry name" value="alpha/beta-Hydrolases"/>
    <property type="match status" value="1"/>
</dbReference>
<dbReference type="OrthoDB" id="19653at2759"/>
<feature type="signal peptide" evidence="2">
    <location>
        <begin position="1"/>
        <end position="20"/>
    </location>
</feature>
<dbReference type="InterPro" id="IPR050309">
    <property type="entry name" value="Type-B_Carboxylest/Lipase"/>
</dbReference>
<dbReference type="EMBL" id="CVRI01000047">
    <property type="protein sequence ID" value="CRK97482.1"/>
    <property type="molecule type" value="Genomic_DNA"/>
</dbReference>
<evidence type="ECO:0000259" key="3">
    <source>
        <dbReference type="Pfam" id="PF00135"/>
    </source>
</evidence>
<sequence>MFKFVSGAFLILFIPTYTFANVVEGWNDPGPRNVRPGPTIRIQQGLIRGEIEFYDIFRSHISYKGIPYGQAPVGELRWRAPKPAQGWNGIRSGSLFGPNCPQIGSPIIGTRQMFVTHEDCLYINVFTPNERNLRNLPVIFHIHMGGFHGESGDGNLNSWKFFPNEGIIYVTFNYRLDVLGHLNTEDEHATGNYALKDILLALKWVQNNIEAFGGDKENVVLMGPSIGGVVVQALILSEHARGLFHKAISMGGSLFQTFAIRPNPKERAESLARSLNINWTDSKDMVTQLRQVSSERLINATFNFFPTQMPTLFVPRSFVPSIDAPSTDEIKILPQSPDILVRNGTFNDVPLLVGFNSVESMTNMLFPDGITRFNENPNLLIPDAWQIEANSQEANEIINGIRRVYFNGSDVIRPDMLWQWTQFCSDRELIFGVSKLIDFHYKRQPVYYYRFSYSGSLSFSQILFGLAQYPGATMFDDQMYLHRMNRFDLPVPRTDHAFIVRRRFIRMIRNFAFHGNPTPSREILLQNIRWPQVSDNLDFVDIGHDLVVGVHPFKDRMDMWRDFDRRFNKF</sequence>
<dbReference type="PANTHER" id="PTHR11559">
    <property type="entry name" value="CARBOXYLESTERASE"/>
    <property type="match status" value="1"/>
</dbReference>
<feature type="domain" description="Carboxylesterase type B" evidence="3">
    <location>
        <begin position="38"/>
        <end position="560"/>
    </location>
</feature>
<dbReference type="Gene3D" id="3.40.50.1820">
    <property type="entry name" value="alpha/beta hydrolase"/>
    <property type="match status" value="1"/>
</dbReference>
<name>A0A1J1ICK0_9DIPT</name>
<evidence type="ECO:0000256" key="1">
    <source>
        <dbReference type="ARBA" id="ARBA00023180"/>
    </source>
</evidence>
<dbReference type="Proteomes" id="UP000183832">
    <property type="component" value="Unassembled WGS sequence"/>
</dbReference>
<keyword evidence="5" id="KW-1185">Reference proteome</keyword>
<evidence type="ECO:0000313" key="4">
    <source>
        <dbReference type="EMBL" id="CRK97482.1"/>
    </source>
</evidence>
<organism evidence="4 5">
    <name type="scientific">Clunio marinus</name>
    <dbReference type="NCBI Taxonomy" id="568069"/>
    <lineage>
        <taxon>Eukaryota</taxon>
        <taxon>Metazoa</taxon>
        <taxon>Ecdysozoa</taxon>
        <taxon>Arthropoda</taxon>
        <taxon>Hexapoda</taxon>
        <taxon>Insecta</taxon>
        <taxon>Pterygota</taxon>
        <taxon>Neoptera</taxon>
        <taxon>Endopterygota</taxon>
        <taxon>Diptera</taxon>
        <taxon>Nematocera</taxon>
        <taxon>Chironomoidea</taxon>
        <taxon>Chironomidae</taxon>
        <taxon>Clunio</taxon>
    </lineage>
</organism>
<dbReference type="AlphaFoldDB" id="A0A1J1ICK0"/>
<dbReference type="Pfam" id="PF00135">
    <property type="entry name" value="COesterase"/>
    <property type="match status" value="1"/>
</dbReference>
<keyword evidence="2" id="KW-0732">Signal</keyword>
<protein>
    <submittedName>
        <fullName evidence="4">CLUMA_CG010871, isoform A</fullName>
    </submittedName>
</protein>
<proteinExistence type="predicted"/>
<reference evidence="4 5" key="1">
    <citation type="submission" date="2015-04" db="EMBL/GenBank/DDBJ databases">
        <authorList>
            <person name="Syromyatnikov M.Y."/>
            <person name="Popov V.N."/>
        </authorList>
    </citation>
    <scope>NUCLEOTIDE SEQUENCE [LARGE SCALE GENOMIC DNA]</scope>
</reference>